<dbReference type="Gene3D" id="3.50.90.10">
    <property type="entry name" value="YerB-like"/>
    <property type="match status" value="1"/>
</dbReference>
<feature type="chain" id="PRO_5039540774" evidence="2">
    <location>
        <begin position="19"/>
        <end position="325"/>
    </location>
</feature>
<dbReference type="InterPro" id="IPR021416">
    <property type="entry name" value="DUF3048_N"/>
</dbReference>
<dbReference type="AlphaFoldDB" id="A0A7W1XTS2"/>
<accession>A0A7W1XTS2</accession>
<evidence type="ECO:0000256" key="2">
    <source>
        <dbReference type="SAM" id="SignalP"/>
    </source>
</evidence>
<dbReference type="EMBL" id="JACEOL010000038">
    <property type="protein sequence ID" value="MBA4603058.1"/>
    <property type="molecule type" value="Genomic_DNA"/>
</dbReference>
<reference evidence="5 6" key="1">
    <citation type="submission" date="2020-07" db="EMBL/GenBank/DDBJ databases">
        <title>Thermoactinomyces phylogeny.</title>
        <authorList>
            <person name="Dunlap C."/>
        </authorList>
    </citation>
    <scope>NUCLEOTIDE SEQUENCE [LARGE SCALE GENOMIC DNA]</scope>
    <source>
        <strain evidence="5 6">AMNI-1</strain>
    </source>
</reference>
<dbReference type="Pfam" id="PF11258">
    <property type="entry name" value="DUF3048"/>
    <property type="match status" value="1"/>
</dbReference>
<keyword evidence="2" id="KW-0732">Signal</keyword>
<dbReference type="Proteomes" id="UP000538292">
    <property type="component" value="Unassembled WGS sequence"/>
</dbReference>
<gene>
    <name evidence="5" type="ORF">H2C83_12160</name>
</gene>
<organism evidence="5 6">
    <name type="scientific">Thermoactinomyces mirandus</name>
    <dbReference type="NCBI Taxonomy" id="2756294"/>
    <lineage>
        <taxon>Bacteria</taxon>
        <taxon>Bacillati</taxon>
        <taxon>Bacillota</taxon>
        <taxon>Bacilli</taxon>
        <taxon>Bacillales</taxon>
        <taxon>Thermoactinomycetaceae</taxon>
        <taxon>Thermoactinomyces</taxon>
    </lineage>
</organism>
<dbReference type="InterPro" id="IPR035328">
    <property type="entry name" value="DUF3048_C"/>
</dbReference>
<comment type="caution">
    <text evidence="5">The sequence shown here is derived from an EMBL/GenBank/DDBJ whole genome shotgun (WGS) entry which is preliminary data.</text>
</comment>
<evidence type="ECO:0000313" key="6">
    <source>
        <dbReference type="Proteomes" id="UP000538292"/>
    </source>
</evidence>
<feature type="signal peptide" evidence="2">
    <location>
        <begin position="1"/>
        <end position="18"/>
    </location>
</feature>
<feature type="domain" description="DUF3048" evidence="3">
    <location>
        <begin position="40"/>
        <end position="179"/>
    </location>
</feature>
<keyword evidence="6" id="KW-1185">Reference proteome</keyword>
<dbReference type="SUPFAM" id="SSF159774">
    <property type="entry name" value="YerB-like"/>
    <property type="match status" value="1"/>
</dbReference>
<name>A0A7W1XTS2_9BACL</name>
<proteinExistence type="predicted"/>
<feature type="domain" description="DUF3048" evidence="4">
    <location>
        <begin position="209"/>
        <end position="313"/>
    </location>
</feature>
<evidence type="ECO:0000259" key="3">
    <source>
        <dbReference type="Pfam" id="PF11258"/>
    </source>
</evidence>
<protein>
    <submittedName>
        <fullName evidence="5">DUF3048 domain-containing protein</fullName>
    </submittedName>
</protein>
<evidence type="ECO:0000259" key="4">
    <source>
        <dbReference type="Pfam" id="PF17479"/>
    </source>
</evidence>
<sequence>MKMKLAIFSVLLVCLAGCQPDSIPVPKNQEPRTELTSPITGTPVPETESRPVMMVMINNHPHARPQSGLYLADVVVEILAEGEISRFAAFYYDHLEGTVGPVRSVRDYYLDLADGSGAVVAHAGGSPSALDRIRNEKSSSIDGVHQDEKHFTRVSFRKSPHNLYADLEVLRQVAADKKFPAYDGKQAYLFSRSAATGQGQTAEKIELIYHKLYKAGYQYDRASKAYIRYTEGERQTDRETETPLAMQNVLVVFAKHQVIDYAGHRDVDITGSGKGYLMQQGKAVPIEWKFRNGWIVPYSNGKEIALLPGKTWVNVLPLTGKVFFQ</sequence>
<feature type="region of interest" description="Disordered" evidence="1">
    <location>
        <begin position="25"/>
        <end position="46"/>
    </location>
</feature>
<evidence type="ECO:0000256" key="1">
    <source>
        <dbReference type="SAM" id="MobiDB-lite"/>
    </source>
</evidence>
<dbReference type="InterPro" id="IPR023158">
    <property type="entry name" value="YerB-like_sf"/>
</dbReference>
<evidence type="ECO:0000313" key="5">
    <source>
        <dbReference type="EMBL" id="MBA4603058.1"/>
    </source>
</evidence>
<dbReference type="Pfam" id="PF17479">
    <property type="entry name" value="DUF3048_C"/>
    <property type="match status" value="1"/>
</dbReference>